<evidence type="ECO:0000313" key="1">
    <source>
        <dbReference type="EMBL" id="GAH41515.1"/>
    </source>
</evidence>
<protein>
    <recommendedName>
        <fullName evidence="2">Amidohydrolase-related domain-containing protein</fullName>
    </recommendedName>
</protein>
<dbReference type="EMBL" id="BARU01013847">
    <property type="protein sequence ID" value="GAH41515.1"/>
    <property type="molecule type" value="Genomic_DNA"/>
</dbReference>
<dbReference type="AlphaFoldDB" id="X1G9P6"/>
<gene>
    <name evidence="1" type="ORF">S03H2_24765</name>
</gene>
<organism evidence="1">
    <name type="scientific">marine sediment metagenome</name>
    <dbReference type="NCBI Taxonomy" id="412755"/>
    <lineage>
        <taxon>unclassified sequences</taxon>
        <taxon>metagenomes</taxon>
        <taxon>ecological metagenomes</taxon>
    </lineage>
</organism>
<name>X1G9P6_9ZZZZ</name>
<dbReference type="SUPFAM" id="SSF51556">
    <property type="entry name" value="Metallo-dependent hydrolases"/>
    <property type="match status" value="1"/>
</dbReference>
<proteinExistence type="predicted"/>
<dbReference type="InterPro" id="IPR032466">
    <property type="entry name" value="Metal_Hydrolase"/>
</dbReference>
<sequence>MIVDCHVHLEWKNVGGSEDAGDILRAMDEAGVDKIFLFSPRPYEYEIKKYVIFKES</sequence>
<evidence type="ECO:0008006" key="2">
    <source>
        <dbReference type="Google" id="ProtNLM"/>
    </source>
</evidence>
<comment type="caution">
    <text evidence="1">The sequence shown here is derived from an EMBL/GenBank/DDBJ whole genome shotgun (WGS) entry which is preliminary data.</text>
</comment>
<dbReference type="Gene3D" id="3.20.20.140">
    <property type="entry name" value="Metal-dependent hydrolases"/>
    <property type="match status" value="1"/>
</dbReference>
<reference evidence="1" key="1">
    <citation type="journal article" date="2014" name="Front. Microbiol.">
        <title>High frequency of phylogenetically diverse reductive dehalogenase-homologous genes in deep subseafloor sedimentary metagenomes.</title>
        <authorList>
            <person name="Kawai M."/>
            <person name="Futagami T."/>
            <person name="Toyoda A."/>
            <person name="Takaki Y."/>
            <person name="Nishi S."/>
            <person name="Hori S."/>
            <person name="Arai W."/>
            <person name="Tsubouchi T."/>
            <person name="Morono Y."/>
            <person name="Uchiyama I."/>
            <person name="Ito T."/>
            <person name="Fujiyama A."/>
            <person name="Inagaki F."/>
            <person name="Takami H."/>
        </authorList>
    </citation>
    <scope>NUCLEOTIDE SEQUENCE</scope>
    <source>
        <strain evidence="1">Expedition CK06-06</strain>
    </source>
</reference>
<accession>X1G9P6</accession>